<organism evidence="2 4">
    <name type="scientific">Clostridium beijerinckii</name>
    <name type="common">Clostridium MP</name>
    <dbReference type="NCBI Taxonomy" id="1520"/>
    <lineage>
        <taxon>Bacteria</taxon>
        <taxon>Bacillati</taxon>
        <taxon>Bacillota</taxon>
        <taxon>Clostridia</taxon>
        <taxon>Eubacteriales</taxon>
        <taxon>Clostridiaceae</taxon>
        <taxon>Clostridium</taxon>
    </lineage>
</organism>
<feature type="transmembrane region" description="Helical" evidence="1">
    <location>
        <begin position="181"/>
        <end position="199"/>
    </location>
</feature>
<feature type="transmembrane region" description="Helical" evidence="1">
    <location>
        <begin position="111"/>
        <end position="131"/>
    </location>
</feature>
<keyword evidence="1" id="KW-0812">Transmembrane</keyword>
<evidence type="ECO:0000256" key="1">
    <source>
        <dbReference type="SAM" id="Phobius"/>
    </source>
</evidence>
<keyword evidence="1" id="KW-0472">Membrane</keyword>
<dbReference type="Proteomes" id="UP000821656">
    <property type="component" value="Unassembled WGS sequence"/>
</dbReference>
<reference evidence="2" key="2">
    <citation type="submission" date="2016-02" db="EMBL/GenBank/DDBJ databases">
        <title>Genome sequence of Clostridium beijerinckii strain 59B.</title>
        <authorList>
            <person name="Little G.T."/>
            <person name="Minton N.P."/>
        </authorList>
    </citation>
    <scope>NUCLEOTIDE SEQUENCE</scope>
    <source>
        <strain evidence="2">NCIMB 14988</strain>
    </source>
</reference>
<evidence type="ECO:0000313" key="2">
    <source>
        <dbReference type="EMBL" id="AJH01123.1"/>
    </source>
</evidence>
<dbReference type="STRING" id="1520.LF65_04591"/>
<feature type="transmembrane region" description="Helical" evidence="1">
    <location>
        <begin position="285"/>
        <end position="305"/>
    </location>
</feature>
<dbReference type="Proteomes" id="UP000031866">
    <property type="component" value="Chromosome"/>
</dbReference>
<feature type="transmembrane region" description="Helical" evidence="1">
    <location>
        <begin position="88"/>
        <end position="105"/>
    </location>
</feature>
<evidence type="ECO:0000313" key="4">
    <source>
        <dbReference type="Proteomes" id="UP000031866"/>
    </source>
</evidence>
<evidence type="ECO:0000313" key="3">
    <source>
        <dbReference type="EMBL" id="NRV10072.1"/>
    </source>
</evidence>
<dbReference type="InterPro" id="IPR039672">
    <property type="entry name" value="MFS_2"/>
</dbReference>
<dbReference type="RefSeq" id="WP_017209061.1">
    <property type="nucleotide sequence ID" value="NZ_BKAK01000004.1"/>
</dbReference>
<name>A0A0B5QSS4_CLOBE</name>
<dbReference type="Gene3D" id="1.20.1250.20">
    <property type="entry name" value="MFS general substrate transporter like domains"/>
    <property type="match status" value="1"/>
</dbReference>
<proteinExistence type="predicted"/>
<dbReference type="SUPFAM" id="SSF103473">
    <property type="entry name" value="MFS general substrate transporter"/>
    <property type="match status" value="1"/>
</dbReference>
<dbReference type="GO" id="GO:0008643">
    <property type="term" value="P:carbohydrate transport"/>
    <property type="evidence" value="ECO:0007669"/>
    <property type="project" value="InterPro"/>
</dbReference>
<reference evidence="4" key="1">
    <citation type="submission" date="2014-12" db="EMBL/GenBank/DDBJ databases">
        <title>Genome sequence of Clostridium beijerinckii strain 59B.</title>
        <authorList>
            <person name="Little G.T."/>
            <person name="Minton N.P."/>
        </authorList>
    </citation>
    <scope>NUCLEOTIDE SEQUENCE [LARGE SCALE GENOMIC DNA]</scope>
    <source>
        <strain evidence="4">59B</strain>
    </source>
</reference>
<feature type="transmembrane region" description="Helical" evidence="1">
    <location>
        <begin position="253"/>
        <end position="273"/>
    </location>
</feature>
<sequence length="501" mass="55272">MSNKNRKITIARGVGYGLVDLMGGGAFTIIGAFLLFFYTTFAGLTPIEGASIIAIARIVDAVASLFIGSISDNFYKTKLGKLFGRRRFFLLIGAPLMADYVLLWVTGRSYAFYLVTYLLFEIIAAMVLIPWETLPAEMTKDFTDRTKLSASRMFISATGTFLATFVPGRLIAFFGDKSPQAYFINGLVFAIIYAICILISHKVTWERDLTPEMEQELLNGSTSKSFGEQLMTIVKVAGDYVSTFKIRAFRQHLAIYICSFTAKDLFNSVFIYFCVFNLGVSSTTAANVLSLSIIGIPVTILGGFLMIKVGPGNLYKMAYSIMIVCLLAFYGLYVGNLGSNIVLLFVIGTIYQVGRSLLEFTPWNVFPFIPDVDEMVTRQRREGLFAAVMTFTRKSSVAIATFVIGVVLQESGFVKGQATQSPQVVSTIATLLAVGCISLLVIALICAATFKLNKRTHGILVDEVERLKNNGSKEEVTPETKTIVENLTGYKYENVWKETVV</sequence>
<dbReference type="AlphaFoldDB" id="A0A0B5QSS4"/>
<dbReference type="PANTHER" id="PTHR11328:SF24">
    <property type="entry name" value="MAJOR FACILITATOR SUPERFAMILY (MFS) PROFILE DOMAIN-CONTAINING PROTEIN"/>
    <property type="match status" value="1"/>
</dbReference>
<dbReference type="InterPro" id="IPR036259">
    <property type="entry name" value="MFS_trans_sf"/>
</dbReference>
<keyword evidence="1" id="KW-1133">Transmembrane helix</keyword>
<dbReference type="GeneID" id="66346943"/>
<accession>A0A0B5QSS4</accession>
<feature type="transmembrane region" description="Helical" evidence="1">
    <location>
        <begin position="428"/>
        <end position="450"/>
    </location>
</feature>
<protein>
    <submittedName>
        <fullName evidence="2">MFS transporter</fullName>
    </submittedName>
    <submittedName>
        <fullName evidence="3">Oligogalacturonide transporter</fullName>
    </submittedName>
</protein>
<gene>
    <name evidence="3" type="ORF">DFH45_003035</name>
    <name evidence="2" type="ORF">LF65_04591</name>
</gene>
<dbReference type="GO" id="GO:0015293">
    <property type="term" value="F:symporter activity"/>
    <property type="evidence" value="ECO:0007669"/>
    <property type="project" value="InterPro"/>
</dbReference>
<feature type="transmembrane region" description="Helical" evidence="1">
    <location>
        <begin position="152"/>
        <end position="175"/>
    </location>
</feature>
<dbReference type="EMBL" id="JABSXK010000001">
    <property type="protein sequence ID" value="NRV10072.1"/>
    <property type="molecule type" value="Genomic_DNA"/>
</dbReference>
<dbReference type="EMBL" id="CP010086">
    <property type="protein sequence ID" value="AJH01123.1"/>
    <property type="molecule type" value="Genomic_DNA"/>
</dbReference>
<feature type="transmembrane region" description="Helical" evidence="1">
    <location>
        <begin position="47"/>
        <end position="67"/>
    </location>
</feature>
<reference evidence="3" key="3">
    <citation type="submission" date="2020-05" db="EMBL/GenBank/DDBJ databases">
        <title>Genomic insights into acetone-butanol-ethanol (ABE) fermentation by sequencing solventogenic clostridia strains.</title>
        <authorList>
            <person name="Brown S."/>
        </authorList>
    </citation>
    <scope>NUCLEOTIDE SEQUENCE</scope>
    <source>
        <strain evidence="3">DJ126</strain>
    </source>
</reference>
<dbReference type="CDD" id="cd17332">
    <property type="entry name" value="MFS_MelB_like"/>
    <property type="match status" value="1"/>
</dbReference>
<dbReference type="OrthoDB" id="9764596at2"/>
<dbReference type="KEGG" id="cbei:LF65_04591"/>
<dbReference type="PANTHER" id="PTHR11328">
    <property type="entry name" value="MAJOR FACILITATOR SUPERFAMILY DOMAIN-CONTAINING PROTEIN"/>
    <property type="match status" value="1"/>
</dbReference>
<feature type="transmembrane region" description="Helical" evidence="1">
    <location>
        <begin position="21"/>
        <end position="41"/>
    </location>
</feature>
<dbReference type="Pfam" id="PF13347">
    <property type="entry name" value="MFS_2"/>
    <property type="match status" value="1"/>
</dbReference>
<dbReference type="GO" id="GO:0005886">
    <property type="term" value="C:plasma membrane"/>
    <property type="evidence" value="ECO:0007669"/>
    <property type="project" value="TreeGrafter"/>
</dbReference>